<keyword evidence="8" id="KW-1185">Reference proteome</keyword>
<protein>
    <submittedName>
        <fullName evidence="7">ABC transporter permease</fullName>
    </submittedName>
</protein>
<proteinExistence type="predicted"/>
<accession>A0AAW9SQ35</accession>
<dbReference type="EMBL" id="JBDNCH010000004">
    <property type="protein sequence ID" value="MEN9063274.1"/>
    <property type="molecule type" value="Genomic_DNA"/>
</dbReference>
<dbReference type="GO" id="GO:0022857">
    <property type="term" value="F:transmembrane transporter activity"/>
    <property type="evidence" value="ECO:0007669"/>
    <property type="project" value="InterPro"/>
</dbReference>
<feature type="transmembrane region" description="Helical" evidence="6">
    <location>
        <begin position="106"/>
        <end position="126"/>
    </location>
</feature>
<keyword evidence="4 6" id="KW-1133">Transmembrane helix</keyword>
<dbReference type="Proteomes" id="UP001428774">
    <property type="component" value="Unassembled WGS sequence"/>
</dbReference>
<feature type="transmembrane region" description="Helical" evidence="6">
    <location>
        <begin position="237"/>
        <end position="256"/>
    </location>
</feature>
<evidence type="ECO:0000256" key="4">
    <source>
        <dbReference type="ARBA" id="ARBA00022989"/>
    </source>
</evidence>
<sequence>MTHLFTSRRLVPIGAGLLALVLFPLLVPGSGEIAASFFNGAFGGRNFFNLYATLSRYTILLGMALAVLISFRAGLLNIGGEGQLVLGGLVAALVGVYLPAPPLVVALVALLAAMTAGACWAVLAGLLERGTGVPLLIGSLLLNYPASFLASYAVSHPFRDVASGATQTFRILREAGLPRFQGTILDYGIFLIGAAALAYVILERFTVFGYRSRLRGCSAGFAQASGFPNRRLYYRTLMLSGAAAGMTGFVAVFGSSQRFVDGMLTTPLYAWTGIAAVLLAAVRPGLVPLTAFFFAMLATGSIGMERTAGIPREFGQVIQALIVLTLAGFAGKLTAISGGTR</sequence>
<keyword evidence="3 6" id="KW-0812">Transmembrane</keyword>
<comment type="subcellular location">
    <subcellularLocation>
        <location evidence="1">Cell membrane</location>
        <topology evidence="1">Multi-pass membrane protein</topology>
    </subcellularLocation>
</comment>
<evidence type="ECO:0000313" key="8">
    <source>
        <dbReference type="Proteomes" id="UP001428774"/>
    </source>
</evidence>
<keyword evidence="5 6" id="KW-0472">Membrane</keyword>
<evidence type="ECO:0000256" key="5">
    <source>
        <dbReference type="ARBA" id="ARBA00023136"/>
    </source>
</evidence>
<name>A0AAW9SQ35_9RHOB</name>
<evidence type="ECO:0000256" key="6">
    <source>
        <dbReference type="SAM" id="Phobius"/>
    </source>
</evidence>
<dbReference type="RefSeq" id="WP_347168370.1">
    <property type="nucleotide sequence ID" value="NZ_JBDNCH010000004.1"/>
</dbReference>
<feature type="transmembrane region" description="Helical" evidence="6">
    <location>
        <begin position="47"/>
        <end position="71"/>
    </location>
</feature>
<dbReference type="PANTHER" id="PTHR47089:SF1">
    <property type="entry name" value="GUANOSINE ABC TRANSPORTER PERMEASE PROTEIN NUPP"/>
    <property type="match status" value="1"/>
</dbReference>
<dbReference type="PANTHER" id="PTHR47089">
    <property type="entry name" value="ABC TRANSPORTER, PERMEASE PROTEIN"/>
    <property type="match status" value="1"/>
</dbReference>
<dbReference type="InterPro" id="IPR001851">
    <property type="entry name" value="ABC_transp_permease"/>
</dbReference>
<evidence type="ECO:0000256" key="1">
    <source>
        <dbReference type="ARBA" id="ARBA00004651"/>
    </source>
</evidence>
<dbReference type="CDD" id="cd06580">
    <property type="entry name" value="TM_PBP1_transp_TpRbsC_like"/>
    <property type="match status" value="1"/>
</dbReference>
<evidence type="ECO:0000256" key="2">
    <source>
        <dbReference type="ARBA" id="ARBA00022475"/>
    </source>
</evidence>
<feature type="transmembrane region" description="Helical" evidence="6">
    <location>
        <begin position="83"/>
        <end position="100"/>
    </location>
</feature>
<dbReference type="GO" id="GO:0005886">
    <property type="term" value="C:plasma membrane"/>
    <property type="evidence" value="ECO:0007669"/>
    <property type="project" value="UniProtKB-SubCell"/>
</dbReference>
<evidence type="ECO:0000256" key="3">
    <source>
        <dbReference type="ARBA" id="ARBA00022692"/>
    </source>
</evidence>
<evidence type="ECO:0000313" key="7">
    <source>
        <dbReference type="EMBL" id="MEN9063274.1"/>
    </source>
</evidence>
<feature type="transmembrane region" description="Helical" evidence="6">
    <location>
        <begin position="317"/>
        <end position="336"/>
    </location>
</feature>
<feature type="transmembrane region" description="Helical" evidence="6">
    <location>
        <begin position="184"/>
        <end position="202"/>
    </location>
</feature>
<gene>
    <name evidence="7" type="ORF">ABFB10_22075</name>
</gene>
<dbReference type="AlphaFoldDB" id="A0AAW9SQ35"/>
<organism evidence="7 8">
    <name type="scientific">Ponticoccus litoralis</name>
    <dbReference type="NCBI Taxonomy" id="422297"/>
    <lineage>
        <taxon>Bacteria</taxon>
        <taxon>Pseudomonadati</taxon>
        <taxon>Pseudomonadota</taxon>
        <taxon>Alphaproteobacteria</taxon>
        <taxon>Rhodobacterales</taxon>
        <taxon>Roseobacteraceae</taxon>
        <taxon>Ponticoccus</taxon>
    </lineage>
</organism>
<reference evidence="7 8" key="1">
    <citation type="submission" date="2024-05" db="EMBL/GenBank/DDBJ databases">
        <title>Genome sequence of Ponticoccus litoralis KCCM 90028.</title>
        <authorList>
            <person name="Kim J.M."/>
            <person name="Lee J.K."/>
            <person name="Choi B.J."/>
            <person name="Bayburt H."/>
            <person name="Baek J.H."/>
            <person name="Jeon C.O."/>
        </authorList>
    </citation>
    <scope>NUCLEOTIDE SEQUENCE [LARGE SCALE GENOMIC DNA]</scope>
    <source>
        <strain evidence="7 8">KCCM 90028</strain>
    </source>
</reference>
<comment type="caution">
    <text evidence="7">The sequence shown here is derived from an EMBL/GenBank/DDBJ whole genome shotgun (WGS) entry which is preliminary data.</text>
</comment>
<feature type="transmembrane region" description="Helical" evidence="6">
    <location>
        <begin position="268"/>
        <end position="297"/>
    </location>
</feature>
<keyword evidence="2" id="KW-1003">Cell membrane</keyword>
<dbReference type="Pfam" id="PF02653">
    <property type="entry name" value="BPD_transp_2"/>
    <property type="match status" value="1"/>
</dbReference>
<feature type="transmembrane region" description="Helical" evidence="6">
    <location>
        <begin position="133"/>
        <end position="154"/>
    </location>
</feature>